<dbReference type="AlphaFoldDB" id="A0A202BG04"/>
<gene>
    <name evidence="8" type="primary">ripA_1</name>
    <name evidence="7" type="ORF">CBW21_00330</name>
    <name evidence="8" type="ORF">NCTC9695_01107</name>
</gene>
<dbReference type="GO" id="GO:0043565">
    <property type="term" value="F:sequence-specific DNA binding"/>
    <property type="evidence" value="ECO:0007669"/>
    <property type="project" value="InterPro"/>
</dbReference>
<dbReference type="PROSITE" id="PS00041">
    <property type="entry name" value="HTH_ARAC_FAMILY_1"/>
    <property type="match status" value="1"/>
</dbReference>
<dbReference type="Proteomes" id="UP000196342">
    <property type="component" value="Unassembled WGS sequence"/>
</dbReference>
<dbReference type="EMBL" id="NHOO01000001">
    <property type="protein sequence ID" value="OVE50474.1"/>
    <property type="molecule type" value="Genomic_DNA"/>
</dbReference>
<evidence type="ECO:0000313" key="10">
    <source>
        <dbReference type="Proteomes" id="UP000275777"/>
    </source>
</evidence>
<keyword evidence="4" id="KW-0804">Transcription</keyword>
<evidence type="ECO:0000256" key="2">
    <source>
        <dbReference type="ARBA" id="ARBA00023015"/>
    </source>
</evidence>
<reference evidence="8 10" key="2">
    <citation type="submission" date="2018-12" db="EMBL/GenBank/DDBJ databases">
        <authorList>
            <consortium name="Pathogen Informatics"/>
        </authorList>
    </citation>
    <scope>NUCLEOTIDE SEQUENCE [LARGE SCALE GENOMIC DNA]</scope>
    <source>
        <strain evidence="8 10">NCTC9695</strain>
    </source>
</reference>
<dbReference type="SUPFAM" id="SSF51182">
    <property type="entry name" value="RmlC-like cupins"/>
    <property type="match status" value="1"/>
</dbReference>
<dbReference type="InterPro" id="IPR018060">
    <property type="entry name" value="HTH_AraC"/>
</dbReference>
<dbReference type="InterPro" id="IPR009057">
    <property type="entry name" value="Homeodomain-like_sf"/>
</dbReference>
<dbReference type="PANTHER" id="PTHR11019">
    <property type="entry name" value="HTH-TYPE TRANSCRIPTIONAL REGULATOR NIMR"/>
    <property type="match status" value="1"/>
</dbReference>
<proteinExistence type="predicted"/>
<dbReference type="FunFam" id="1.10.10.60:FF:000132">
    <property type="entry name" value="AraC family transcriptional regulator"/>
    <property type="match status" value="1"/>
</dbReference>
<keyword evidence="9" id="KW-1185">Reference proteome</keyword>
<dbReference type="PROSITE" id="PS01124">
    <property type="entry name" value="HTH_ARAC_FAMILY_2"/>
    <property type="match status" value="1"/>
</dbReference>
<dbReference type="PANTHER" id="PTHR11019:SF159">
    <property type="entry name" value="TRANSCRIPTIONAL REGULATOR-RELATED"/>
    <property type="match status" value="1"/>
</dbReference>
<dbReference type="SUPFAM" id="SSF46689">
    <property type="entry name" value="Homeodomain-like"/>
    <property type="match status" value="1"/>
</dbReference>
<keyword evidence="3" id="KW-0238">DNA-binding</keyword>
<dbReference type="InterPro" id="IPR018062">
    <property type="entry name" value="HTH_AraC-typ_CS"/>
</dbReference>
<evidence type="ECO:0000256" key="1">
    <source>
        <dbReference type="ARBA" id="ARBA00022491"/>
    </source>
</evidence>
<evidence type="ECO:0000259" key="6">
    <source>
        <dbReference type="PROSITE" id="PS01124"/>
    </source>
</evidence>
<feature type="region of interest" description="Disordered" evidence="5">
    <location>
        <begin position="14"/>
        <end position="33"/>
    </location>
</feature>
<feature type="domain" description="HTH araC/xylS-type" evidence="6">
    <location>
        <begin position="179"/>
        <end position="256"/>
    </location>
</feature>
<dbReference type="Proteomes" id="UP000275777">
    <property type="component" value="Chromosome"/>
</dbReference>
<keyword evidence="2" id="KW-0805">Transcription regulation</keyword>
<protein>
    <submittedName>
        <fullName evidence="7">AraC family transcriptional regulator</fullName>
    </submittedName>
    <submittedName>
        <fullName evidence="8">HTH-type transcriptional repressor of iron proteins A</fullName>
    </submittedName>
</protein>
<evidence type="ECO:0000256" key="4">
    <source>
        <dbReference type="ARBA" id="ARBA00023163"/>
    </source>
</evidence>
<feature type="compositionally biased region" description="Basic and acidic residues" evidence="5">
    <location>
        <begin position="20"/>
        <end position="32"/>
    </location>
</feature>
<dbReference type="InterPro" id="IPR011051">
    <property type="entry name" value="RmlC_Cupin_sf"/>
</dbReference>
<evidence type="ECO:0000256" key="5">
    <source>
        <dbReference type="SAM" id="MobiDB-lite"/>
    </source>
</evidence>
<keyword evidence="1" id="KW-0678">Repressor</keyword>
<dbReference type="Gene3D" id="1.10.10.60">
    <property type="entry name" value="Homeodomain-like"/>
    <property type="match status" value="1"/>
</dbReference>
<evidence type="ECO:0000313" key="9">
    <source>
        <dbReference type="Proteomes" id="UP000196342"/>
    </source>
</evidence>
<accession>A0A202BG04</accession>
<evidence type="ECO:0000313" key="7">
    <source>
        <dbReference type="EMBL" id="OVE50474.1"/>
    </source>
</evidence>
<sequence length="257" mass="28464">MDSLEPRDEFDLGLEPVVGKPRDYPAGKETERHRHPTAQLLYAVEGLMLVGTERGQWVVPPTRAIWLPIGTWHQVSMVSKVRMRSIYVRGDRLEGLPADCCVLEVSPLLRELIVAAVAVGRACAPGSRDEKVMDLLLAEIGRAPVLPLSLPQPSSAALRQLCDVWLARPDDARGAAEWARELALDPRTLQRRFRRETGLSFGQWRRQARLMQALQRLACGDSVLKVALDLGYASPSAFATMFKRELGAPPSSFFAAS</sequence>
<dbReference type="Gene3D" id="2.60.120.10">
    <property type="entry name" value="Jelly Rolls"/>
    <property type="match status" value="1"/>
</dbReference>
<dbReference type="CDD" id="cd06124">
    <property type="entry name" value="cupin_NimR-like_N"/>
    <property type="match status" value="1"/>
</dbReference>
<evidence type="ECO:0000313" key="8">
    <source>
        <dbReference type="EMBL" id="VEB40705.1"/>
    </source>
</evidence>
<dbReference type="Pfam" id="PF12833">
    <property type="entry name" value="HTH_18"/>
    <property type="match status" value="1"/>
</dbReference>
<evidence type="ECO:0000256" key="3">
    <source>
        <dbReference type="ARBA" id="ARBA00023125"/>
    </source>
</evidence>
<dbReference type="OMA" id="TTHWIRM"/>
<dbReference type="SMART" id="SM00342">
    <property type="entry name" value="HTH_ARAC"/>
    <property type="match status" value="1"/>
</dbReference>
<dbReference type="Pfam" id="PF02311">
    <property type="entry name" value="AraC_binding"/>
    <property type="match status" value="1"/>
</dbReference>
<dbReference type="RefSeq" id="WP_011134354.1">
    <property type="nucleotide sequence ID" value="NZ_CP024028.1"/>
</dbReference>
<dbReference type="InterPro" id="IPR014710">
    <property type="entry name" value="RmlC-like_jellyroll"/>
</dbReference>
<reference evidence="7 9" key="1">
    <citation type="submission" date="2017-05" db="EMBL/GenBank/DDBJ databases">
        <title>Chromobacterium violaceum GHPS1 isolated from Hydrocarbon polluted soil in French Guiana display an awesome secondary metabolite arsenal and a battery of drug and heavy-metal-resistance and detoxification of xenobiotics proteins.</title>
        <authorList>
            <person name="Belbahri L."/>
        </authorList>
    </citation>
    <scope>NUCLEOTIDE SEQUENCE [LARGE SCALE GENOMIC DNA]</scope>
    <source>
        <strain evidence="7 9">GHPS1</strain>
    </source>
</reference>
<dbReference type="InterPro" id="IPR003313">
    <property type="entry name" value="AraC-bd"/>
</dbReference>
<dbReference type="GO" id="GO:0003700">
    <property type="term" value="F:DNA-binding transcription factor activity"/>
    <property type="evidence" value="ECO:0007669"/>
    <property type="project" value="InterPro"/>
</dbReference>
<organism evidence="7 9">
    <name type="scientific">Chromobacterium violaceum</name>
    <dbReference type="NCBI Taxonomy" id="536"/>
    <lineage>
        <taxon>Bacteria</taxon>
        <taxon>Pseudomonadati</taxon>
        <taxon>Pseudomonadota</taxon>
        <taxon>Betaproteobacteria</taxon>
        <taxon>Neisseriales</taxon>
        <taxon>Chromobacteriaceae</taxon>
        <taxon>Chromobacterium</taxon>
    </lineage>
</organism>
<dbReference type="EMBL" id="LR134182">
    <property type="protein sequence ID" value="VEB40705.1"/>
    <property type="molecule type" value="Genomic_DNA"/>
</dbReference>
<name>A0A202BG04_CHRVL</name>